<dbReference type="EMBL" id="WWCJ01000003">
    <property type="protein sequence ID" value="MYN01532.1"/>
    <property type="molecule type" value="Genomic_DNA"/>
</dbReference>
<evidence type="ECO:0000256" key="1">
    <source>
        <dbReference type="SAM" id="SignalP"/>
    </source>
</evidence>
<keyword evidence="1" id="KW-0732">Signal</keyword>
<gene>
    <name evidence="2" type="ORF">GTP41_05410</name>
</gene>
<dbReference type="Proteomes" id="UP000448575">
    <property type="component" value="Unassembled WGS sequence"/>
</dbReference>
<proteinExistence type="predicted"/>
<dbReference type="AlphaFoldDB" id="A0A6N9HEF5"/>
<organism evidence="2 3">
    <name type="scientific">Pseudoduganella guangdongensis</name>
    <dbReference type="NCBI Taxonomy" id="2692179"/>
    <lineage>
        <taxon>Bacteria</taxon>
        <taxon>Pseudomonadati</taxon>
        <taxon>Pseudomonadota</taxon>
        <taxon>Betaproteobacteria</taxon>
        <taxon>Burkholderiales</taxon>
        <taxon>Oxalobacteraceae</taxon>
        <taxon>Telluria group</taxon>
        <taxon>Pseudoduganella</taxon>
    </lineage>
</organism>
<evidence type="ECO:0000313" key="3">
    <source>
        <dbReference type="Proteomes" id="UP000448575"/>
    </source>
</evidence>
<dbReference type="PROSITE" id="PS51257">
    <property type="entry name" value="PROKAR_LIPOPROTEIN"/>
    <property type="match status" value="1"/>
</dbReference>
<accession>A0A6N9HEF5</accession>
<evidence type="ECO:0000313" key="2">
    <source>
        <dbReference type="EMBL" id="MYN01532.1"/>
    </source>
</evidence>
<protein>
    <recommendedName>
        <fullName evidence="4">Lipoprotein</fullName>
    </recommendedName>
</protein>
<feature type="signal peptide" evidence="1">
    <location>
        <begin position="1"/>
        <end position="20"/>
    </location>
</feature>
<name>A0A6N9HEF5_9BURK</name>
<sequence>MKTLMILPLLALGLTGCAVQQPARYASGNPYEWQTVSVTPVPYGTAARSGAPVTYSSEPVYVQQQPVYAAPQPVYVPQPFYAPAPAYVYPPVTIGFDFLFTNRHWRGRGHRHR</sequence>
<evidence type="ECO:0008006" key="4">
    <source>
        <dbReference type="Google" id="ProtNLM"/>
    </source>
</evidence>
<keyword evidence="3" id="KW-1185">Reference proteome</keyword>
<dbReference type="RefSeq" id="WP_161024544.1">
    <property type="nucleotide sequence ID" value="NZ_WWCJ01000003.1"/>
</dbReference>
<comment type="caution">
    <text evidence="2">The sequence shown here is derived from an EMBL/GenBank/DDBJ whole genome shotgun (WGS) entry which is preliminary data.</text>
</comment>
<feature type="chain" id="PRO_5027031380" description="Lipoprotein" evidence="1">
    <location>
        <begin position="21"/>
        <end position="113"/>
    </location>
</feature>
<reference evidence="2 3" key="1">
    <citation type="submission" date="2019-12" db="EMBL/GenBank/DDBJ databases">
        <title>Novel species isolated from a subtropical stream in China.</title>
        <authorList>
            <person name="Lu H."/>
        </authorList>
    </citation>
    <scope>NUCLEOTIDE SEQUENCE [LARGE SCALE GENOMIC DNA]</scope>
    <source>
        <strain evidence="2 3">DS3</strain>
    </source>
</reference>